<protein>
    <recommendedName>
        <fullName evidence="2">CHAT domain-containing protein</fullName>
    </recommendedName>
</protein>
<dbReference type="PANTHER" id="PTHR19959">
    <property type="entry name" value="KINESIN LIGHT CHAIN"/>
    <property type="match status" value="1"/>
</dbReference>
<evidence type="ECO:0000259" key="2">
    <source>
        <dbReference type="Pfam" id="PF12770"/>
    </source>
</evidence>
<dbReference type="PANTHER" id="PTHR19959:SF119">
    <property type="entry name" value="FUNGAL LIPASE-LIKE DOMAIN-CONTAINING PROTEIN"/>
    <property type="match status" value="1"/>
</dbReference>
<feature type="repeat" description="TPR" evidence="1">
    <location>
        <begin position="254"/>
        <end position="287"/>
    </location>
</feature>
<dbReference type="PROSITE" id="PS50005">
    <property type="entry name" value="TPR"/>
    <property type="match status" value="1"/>
</dbReference>
<dbReference type="Pfam" id="PF12770">
    <property type="entry name" value="CHAT"/>
    <property type="match status" value="1"/>
</dbReference>
<dbReference type="Gene3D" id="1.20.120.660">
    <property type="entry name" value="IL-4 antagonist (De novo design) like domain"/>
    <property type="match status" value="1"/>
</dbReference>
<evidence type="ECO:0000313" key="3">
    <source>
        <dbReference type="EMBL" id="CAE6520653.1"/>
    </source>
</evidence>
<dbReference type="AlphaFoldDB" id="A0A8H3DCI1"/>
<name>A0A8H3DCI1_9AGAM</name>
<dbReference type="InterPro" id="IPR024983">
    <property type="entry name" value="CHAT_dom"/>
</dbReference>
<dbReference type="InterPro" id="IPR019734">
    <property type="entry name" value="TPR_rpt"/>
</dbReference>
<sequence length="1131" mass="125807">MGAESGSLSTSMFYDIKSKRGGVHDTSEKEPKSEQIEGLRLDTYDNQSKPYRTGYVGHALMHLAVGVIDLNALGRSHLEEFREDGSLSELEQSIECYSRALALTPDGHPDMPGQHAELGVAYTDRYRRLGNLADLEKAIECDTRALALTPNGHADMPERHASLGVSYVDRYQRLGKLEDLERAIKCSTCALRLTPDGDPDMSRRHANLGASYTDRYRRLGELVDLEKAIECDIRALTLTPDGDPDISGRHASLAVSYTDRYRCLGELADLEKALECYTYALSLTPDGDPDISERHANLGVSYTDRYQRLGELADLEEAIKCYNNALILTPDDHPDMSERHASLGVSYTDRYQRLGELAELEKAIECKTRALALTPNDHPDLAHRHASLAVSYTDRFRRLGELVDLKKAIECDTRALALTPDGHPDMPGRHSSLGVSYNDQYQRLGELADLEKTIENYTRALALTPQGHPDMSGRHASLGVSYTDRYRRLGELADLEKAIEYDTLALALTPESHPDMAGRHVSLGVSYTDRYRRLGKFTDLKNAIKYHTRALALTPDGHPHFPSRHMNHALSLIYHYDHSDHLVCLTNSLHSFRMASQHFSGAPRDKFQHALQWANLAIKHSPLNPIEAYQTAIDLLPQFIWLGATANQRYQDLLLTDNLAINSCYAAIQSSKYSLALEWLEDARCVVWNQSLMLRSPLDQLRASYPDPAFRLESISSQLHTHSFDTQPKLPAASESLTPEQVGQQRRHLTTEYHKLLAHTRQLPGFESFLQPSKANQLIPAVQNGPVVVLNCHTDRCDALVIMPGHDQVTHLPLPSFTEQRARRARSGLDASLGKQGLRQRGVKVTNQTSYTEDFEILLGTLWSDIVQPDDASRDHLPHITWCPTGLLTFLPLHAAGDYSQPQSRIYNYAISSYVPNLTALLTSTPSRLDRSCRVLAIGQASTPGQSRLPGTTKELALLKAHADDRAEYSQLIDSQATTAAVLDAMEQHDWVHLACHASQNVKDPIKSGFHLHDGTLDLSAINRRSFKNKGLAFLSACQTATGDENLPDEAIHLASGMLMAGYCSVIATMWSVDDRDAPFVADKVYAQLMKDGTLGNGEAGRALHHAVAGLREEVGEKEFGRWVPYIHIGS</sequence>
<keyword evidence="1" id="KW-0802">TPR repeat</keyword>
<evidence type="ECO:0000313" key="4">
    <source>
        <dbReference type="Proteomes" id="UP000663831"/>
    </source>
</evidence>
<dbReference type="EMBL" id="CAJMWV010006334">
    <property type="protein sequence ID" value="CAE6520653.1"/>
    <property type="molecule type" value="Genomic_DNA"/>
</dbReference>
<organism evidence="3 4">
    <name type="scientific">Rhizoctonia solani</name>
    <dbReference type="NCBI Taxonomy" id="456999"/>
    <lineage>
        <taxon>Eukaryota</taxon>
        <taxon>Fungi</taxon>
        <taxon>Dikarya</taxon>
        <taxon>Basidiomycota</taxon>
        <taxon>Agaricomycotina</taxon>
        <taxon>Agaricomycetes</taxon>
        <taxon>Cantharellales</taxon>
        <taxon>Ceratobasidiaceae</taxon>
        <taxon>Rhizoctonia</taxon>
    </lineage>
</organism>
<proteinExistence type="predicted"/>
<evidence type="ECO:0000256" key="1">
    <source>
        <dbReference type="PROSITE-ProRule" id="PRU00339"/>
    </source>
</evidence>
<dbReference type="Gene3D" id="1.25.40.10">
    <property type="entry name" value="Tetratricopeptide repeat domain"/>
    <property type="match status" value="3"/>
</dbReference>
<dbReference type="Proteomes" id="UP000663831">
    <property type="component" value="Unassembled WGS sequence"/>
</dbReference>
<dbReference type="InterPro" id="IPR011990">
    <property type="entry name" value="TPR-like_helical_dom_sf"/>
</dbReference>
<accession>A0A8H3DCI1</accession>
<comment type="caution">
    <text evidence="3">The sequence shown here is derived from an EMBL/GenBank/DDBJ whole genome shotgun (WGS) entry which is preliminary data.</text>
</comment>
<feature type="domain" description="CHAT" evidence="2">
    <location>
        <begin position="858"/>
        <end position="1131"/>
    </location>
</feature>
<gene>
    <name evidence="3" type="ORF">RDB_LOCUS143725</name>
</gene>
<reference evidence="3" key="1">
    <citation type="submission" date="2021-01" db="EMBL/GenBank/DDBJ databases">
        <authorList>
            <person name="Kaushik A."/>
        </authorList>
    </citation>
    <scope>NUCLEOTIDE SEQUENCE</scope>
    <source>
        <strain evidence="3">AG3-1AP</strain>
    </source>
</reference>
<dbReference type="SUPFAM" id="SSF48452">
    <property type="entry name" value="TPR-like"/>
    <property type="match status" value="2"/>
</dbReference>